<feature type="domain" description="MOSC" evidence="1">
    <location>
        <begin position="19"/>
        <end position="179"/>
    </location>
</feature>
<sequence>MKIIEAKTEAVLIADQPETFVTRRIPEAYFEMGGIPGDRHFGITRPADSRQPMYPRGTKIFNRRQITILSAEECEEIADRLGIEEVLPEWLGANLLLKGIPALTSLTMGSRLLFPSGAGLICQGENLPCRLPGEVIQKMNSHHPKLAANFVKAADRRRGIVCLVERPGIVRQGDTVRIWVNDFARPLQ</sequence>
<organism evidence="2 3">
    <name type="scientific">Lihuaxuella thermophila</name>
    <dbReference type="NCBI Taxonomy" id="1173111"/>
    <lineage>
        <taxon>Bacteria</taxon>
        <taxon>Bacillati</taxon>
        <taxon>Bacillota</taxon>
        <taxon>Bacilli</taxon>
        <taxon>Bacillales</taxon>
        <taxon>Thermoactinomycetaceae</taxon>
        <taxon>Lihuaxuella</taxon>
    </lineage>
</organism>
<dbReference type="InterPro" id="IPR005302">
    <property type="entry name" value="MoCF_Sase_C"/>
</dbReference>
<keyword evidence="3" id="KW-1185">Reference proteome</keyword>
<dbReference type="GO" id="GO:0003824">
    <property type="term" value="F:catalytic activity"/>
    <property type="evidence" value="ECO:0007669"/>
    <property type="project" value="InterPro"/>
</dbReference>
<evidence type="ECO:0000313" key="3">
    <source>
        <dbReference type="Proteomes" id="UP000199695"/>
    </source>
</evidence>
<dbReference type="PROSITE" id="PS51340">
    <property type="entry name" value="MOSC"/>
    <property type="match status" value="1"/>
</dbReference>
<dbReference type="STRING" id="1173111.SAMN05444955_10149"/>
<reference evidence="2 3" key="1">
    <citation type="submission" date="2016-10" db="EMBL/GenBank/DDBJ databases">
        <authorList>
            <person name="de Groot N.N."/>
        </authorList>
    </citation>
    <scope>NUCLEOTIDE SEQUENCE [LARGE SCALE GENOMIC DNA]</scope>
    <source>
        <strain evidence="2 3">DSM 46701</strain>
    </source>
</reference>
<dbReference type="InterPro" id="IPR052716">
    <property type="entry name" value="MOSC_domain"/>
</dbReference>
<dbReference type="PANTHER" id="PTHR36930">
    <property type="entry name" value="METAL-SULFUR CLUSTER BIOSYNTHESIS PROTEINS YUAD-RELATED"/>
    <property type="match status" value="1"/>
</dbReference>
<dbReference type="PANTHER" id="PTHR36930:SF1">
    <property type="entry name" value="MOSC DOMAIN-CONTAINING PROTEIN"/>
    <property type="match status" value="1"/>
</dbReference>
<proteinExistence type="predicted"/>
<evidence type="ECO:0000313" key="2">
    <source>
        <dbReference type="EMBL" id="SEM67975.1"/>
    </source>
</evidence>
<gene>
    <name evidence="2" type="ORF">SAMN05444955_10149</name>
</gene>
<dbReference type="InterPro" id="IPR011037">
    <property type="entry name" value="Pyrv_Knase-like_insert_dom_sf"/>
</dbReference>
<dbReference type="Pfam" id="PF03473">
    <property type="entry name" value="MOSC"/>
    <property type="match status" value="1"/>
</dbReference>
<evidence type="ECO:0000259" key="1">
    <source>
        <dbReference type="PROSITE" id="PS51340"/>
    </source>
</evidence>
<name>A0A1H8AB09_9BACL</name>
<dbReference type="Proteomes" id="UP000199695">
    <property type="component" value="Unassembled WGS sequence"/>
</dbReference>
<dbReference type="Gene3D" id="2.40.33.20">
    <property type="entry name" value="PK beta-barrel domain-like"/>
    <property type="match status" value="1"/>
</dbReference>
<dbReference type="SUPFAM" id="SSF50800">
    <property type="entry name" value="PK beta-barrel domain-like"/>
    <property type="match status" value="1"/>
</dbReference>
<dbReference type="EMBL" id="FOCQ01000001">
    <property type="protein sequence ID" value="SEM67975.1"/>
    <property type="molecule type" value="Genomic_DNA"/>
</dbReference>
<dbReference type="GO" id="GO:0030170">
    <property type="term" value="F:pyridoxal phosphate binding"/>
    <property type="evidence" value="ECO:0007669"/>
    <property type="project" value="InterPro"/>
</dbReference>
<accession>A0A1H8AB09</accession>
<dbReference type="AlphaFoldDB" id="A0A1H8AB09"/>
<protein>
    <submittedName>
        <fullName evidence="2">MOSC domain-containing protein</fullName>
    </submittedName>
</protein>
<dbReference type="RefSeq" id="WP_170839645.1">
    <property type="nucleotide sequence ID" value="NZ_FOCQ01000001.1"/>
</dbReference>
<dbReference type="GO" id="GO:0030151">
    <property type="term" value="F:molybdenum ion binding"/>
    <property type="evidence" value="ECO:0007669"/>
    <property type="project" value="InterPro"/>
</dbReference>